<feature type="domain" description="HPt" evidence="13">
    <location>
        <begin position="140"/>
        <end position="244"/>
    </location>
</feature>
<evidence type="ECO:0000256" key="2">
    <source>
        <dbReference type="ARBA" id="ARBA00022475"/>
    </source>
</evidence>
<evidence type="ECO:0000256" key="3">
    <source>
        <dbReference type="ARBA" id="ARBA00022553"/>
    </source>
</evidence>
<evidence type="ECO:0000259" key="13">
    <source>
        <dbReference type="PROSITE" id="PS50894"/>
    </source>
</evidence>
<dbReference type="CDD" id="cd00088">
    <property type="entry name" value="HPT"/>
    <property type="match status" value="1"/>
</dbReference>
<evidence type="ECO:0000256" key="11">
    <source>
        <dbReference type="PROSITE-ProRule" id="PRU00169"/>
    </source>
</evidence>
<gene>
    <name evidence="14" type="ORF">OMM_13365</name>
</gene>
<evidence type="ECO:0000256" key="10">
    <source>
        <dbReference type="PROSITE-ProRule" id="PRU00110"/>
    </source>
</evidence>
<dbReference type="Pfam" id="PF01627">
    <property type="entry name" value="Hpt"/>
    <property type="match status" value="1"/>
</dbReference>
<dbReference type="PANTHER" id="PTHR45339:SF1">
    <property type="entry name" value="HYBRID SIGNAL TRANSDUCTION HISTIDINE KINASE J"/>
    <property type="match status" value="1"/>
</dbReference>
<dbReference type="PANTHER" id="PTHR45339">
    <property type="entry name" value="HYBRID SIGNAL TRANSDUCTION HISTIDINE KINASE J"/>
    <property type="match status" value="1"/>
</dbReference>
<dbReference type="EMBL" id="ATBP01002297">
    <property type="protein sequence ID" value="ETR66018.1"/>
    <property type="molecule type" value="Genomic_DNA"/>
</dbReference>
<evidence type="ECO:0000313" key="15">
    <source>
        <dbReference type="Proteomes" id="UP000189670"/>
    </source>
</evidence>
<dbReference type="PROSITE" id="PS50894">
    <property type="entry name" value="HPT"/>
    <property type="match status" value="1"/>
</dbReference>
<feature type="modified residue" description="Phosphohistidine" evidence="10">
    <location>
        <position position="179"/>
    </location>
</feature>
<dbReference type="GO" id="GO:0004672">
    <property type="term" value="F:protein kinase activity"/>
    <property type="evidence" value="ECO:0007669"/>
    <property type="project" value="UniProtKB-ARBA"/>
</dbReference>
<comment type="subcellular location">
    <subcellularLocation>
        <location evidence="1">Cell membrane</location>
        <topology evidence="1">Multi-pass membrane protein</topology>
    </subcellularLocation>
</comment>
<name>A0A1V1NTW6_9BACT</name>
<keyword evidence="3 11" id="KW-0597">Phosphoprotein</keyword>
<comment type="caution">
    <text evidence="14">The sequence shown here is derived from an EMBL/GenBank/DDBJ whole genome shotgun (WGS) entry which is preliminary data.</text>
</comment>
<dbReference type="GO" id="GO:0000160">
    <property type="term" value="P:phosphorelay signal transduction system"/>
    <property type="evidence" value="ECO:0007669"/>
    <property type="project" value="UniProtKB-KW"/>
</dbReference>
<evidence type="ECO:0000313" key="14">
    <source>
        <dbReference type="EMBL" id="ETR66018.1"/>
    </source>
</evidence>
<keyword evidence="2" id="KW-1003">Cell membrane</keyword>
<dbReference type="Pfam" id="PF00072">
    <property type="entry name" value="Response_reg"/>
    <property type="match status" value="1"/>
</dbReference>
<keyword evidence="7" id="KW-1133">Transmembrane helix</keyword>
<dbReference type="CDD" id="cd17546">
    <property type="entry name" value="REC_hyHK_CKI1_RcsC-like"/>
    <property type="match status" value="1"/>
</dbReference>
<keyword evidence="4" id="KW-0812">Transmembrane</keyword>
<keyword evidence="5" id="KW-0547">Nucleotide-binding</keyword>
<sequence length="322" mass="36876">MSIADNGQKAFNMIKQYHSYDIILIDLHMPVMGGIDCTNAIRQWEVEQKRSHIPIIALTADAMSGTVQKVLDSGMNDCITKPIDPELLLKKLVQYIDSKDRKLPDSFTEKNEWVQKKQSLPFDDLPGVNIPSGLRNARNNARLYMNVLNKFYLNHQDAAQEIRYCLDTNEHQNVRRLIHTIKGLSGSIGAMQLQQYSQNLENAISDKEKTDLSEYLSAFEKELNSIIKTLAPHVRMTSSTENNQVLPAGDIQVLNQLFKELLPYILDAKPVEINKVVTKINQNKWPDEFVSDIGEILDQIKRYQYKTAEQGINRLISKTERF</sequence>
<dbReference type="AlphaFoldDB" id="A0A1V1NTW6"/>
<organism evidence="14 15">
    <name type="scientific">Candidatus Magnetoglobus multicellularis str. Araruama</name>
    <dbReference type="NCBI Taxonomy" id="890399"/>
    <lineage>
        <taxon>Bacteria</taxon>
        <taxon>Pseudomonadati</taxon>
        <taxon>Thermodesulfobacteriota</taxon>
        <taxon>Desulfobacteria</taxon>
        <taxon>Desulfobacterales</taxon>
        <taxon>Desulfobacteraceae</taxon>
        <taxon>Candidatus Magnetoglobus</taxon>
    </lineage>
</organism>
<reference evidence="15" key="1">
    <citation type="submission" date="2012-11" db="EMBL/GenBank/DDBJ databases">
        <authorList>
            <person name="Lucero-Rivera Y.E."/>
            <person name="Tovar-Ramirez D."/>
        </authorList>
    </citation>
    <scope>NUCLEOTIDE SEQUENCE [LARGE SCALE GENOMIC DNA]</scope>
    <source>
        <strain evidence="15">Araruama</strain>
    </source>
</reference>
<evidence type="ECO:0000259" key="12">
    <source>
        <dbReference type="PROSITE" id="PS50110"/>
    </source>
</evidence>
<dbReference type="SUPFAM" id="SSF47226">
    <property type="entry name" value="Histidine-containing phosphotransfer domain, HPT domain"/>
    <property type="match status" value="1"/>
</dbReference>
<dbReference type="InterPro" id="IPR036641">
    <property type="entry name" value="HPT_dom_sf"/>
</dbReference>
<proteinExistence type="predicted"/>
<evidence type="ECO:0000256" key="4">
    <source>
        <dbReference type="ARBA" id="ARBA00022692"/>
    </source>
</evidence>
<dbReference type="InterPro" id="IPR008207">
    <property type="entry name" value="Sig_transdc_His_kin_Hpt_dom"/>
</dbReference>
<dbReference type="Gene3D" id="1.20.120.160">
    <property type="entry name" value="HPT domain"/>
    <property type="match status" value="1"/>
</dbReference>
<keyword evidence="6" id="KW-0067">ATP-binding</keyword>
<evidence type="ECO:0000256" key="5">
    <source>
        <dbReference type="ARBA" id="ARBA00022741"/>
    </source>
</evidence>
<evidence type="ECO:0000256" key="1">
    <source>
        <dbReference type="ARBA" id="ARBA00004651"/>
    </source>
</evidence>
<dbReference type="PROSITE" id="PS50110">
    <property type="entry name" value="RESPONSE_REGULATORY"/>
    <property type="match status" value="1"/>
</dbReference>
<dbReference type="Gene3D" id="3.40.50.2300">
    <property type="match status" value="1"/>
</dbReference>
<keyword evidence="8" id="KW-0902">Two-component regulatory system</keyword>
<dbReference type="InterPro" id="IPR011006">
    <property type="entry name" value="CheY-like_superfamily"/>
</dbReference>
<feature type="modified residue" description="4-aspartylphosphate" evidence="11">
    <location>
        <position position="26"/>
    </location>
</feature>
<feature type="domain" description="Response regulatory" evidence="12">
    <location>
        <begin position="1"/>
        <end position="96"/>
    </location>
</feature>
<dbReference type="GO" id="GO:0005886">
    <property type="term" value="C:plasma membrane"/>
    <property type="evidence" value="ECO:0007669"/>
    <property type="project" value="UniProtKB-SubCell"/>
</dbReference>
<protein>
    <submittedName>
        <fullName evidence="14">Uncharacterized protein</fullName>
    </submittedName>
</protein>
<evidence type="ECO:0000256" key="8">
    <source>
        <dbReference type="ARBA" id="ARBA00023012"/>
    </source>
</evidence>
<accession>A0A1V1NTW6</accession>
<dbReference type="SMART" id="SM00448">
    <property type="entry name" value="REC"/>
    <property type="match status" value="1"/>
</dbReference>
<evidence type="ECO:0000256" key="9">
    <source>
        <dbReference type="ARBA" id="ARBA00023136"/>
    </source>
</evidence>
<dbReference type="Proteomes" id="UP000189670">
    <property type="component" value="Unassembled WGS sequence"/>
</dbReference>
<dbReference type="InterPro" id="IPR001789">
    <property type="entry name" value="Sig_transdc_resp-reg_receiver"/>
</dbReference>
<dbReference type="SUPFAM" id="SSF52172">
    <property type="entry name" value="CheY-like"/>
    <property type="match status" value="1"/>
</dbReference>
<evidence type="ECO:0000256" key="7">
    <source>
        <dbReference type="ARBA" id="ARBA00022989"/>
    </source>
</evidence>
<dbReference type="GO" id="GO:0005524">
    <property type="term" value="F:ATP binding"/>
    <property type="evidence" value="ECO:0007669"/>
    <property type="project" value="UniProtKB-KW"/>
</dbReference>
<keyword evidence="9" id="KW-0472">Membrane</keyword>
<evidence type="ECO:0000256" key="6">
    <source>
        <dbReference type="ARBA" id="ARBA00022840"/>
    </source>
</evidence>